<feature type="compositionally biased region" description="Low complexity" evidence="7">
    <location>
        <begin position="481"/>
        <end position="490"/>
    </location>
</feature>
<organism evidence="10 11">
    <name type="scientific">Pseudosporangium ferrugineum</name>
    <dbReference type="NCBI Taxonomy" id="439699"/>
    <lineage>
        <taxon>Bacteria</taxon>
        <taxon>Bacillati</taxon>
        <taxon>Actinomycetota</taxon>
        <taxon>Actinomycetes</taxon>
        <taxon>Micromonosporales</taxon>
        <taxon>Micromonosporaceae</taxon>
        <taxon>Pseudosporangium</taxon>
    </lineage>
</organism>
<evidence type="ECO:0000313" key="10">
    <source>
        <dbReference type="EMBL" id="PRY25792.1"/>
    </source>
</evidence>
<dbReference type="Pfam" id="PF00999">
    <property type="entry name" value="Na_H_Exchanger"/>
    <property type="match status" value="1"/>
</dbReference>
<dbReference type="InterPro" id="IPR006153">
    <property type="entry name" value="Cation/H_exchanger_TM"/>
</dbReference>
<evidence type="ECO:0000256" key="2">
    <source>
        <dbReference type="ARBA" id="ARBA00022448"/>
    </source>
</evidence>
<keyword evidence="2" id="KW-0813">Transport</keyword>
<dbReference type="PANTHER" id="PTHR32468">
    <property type="entry name" value="CATION/H + ANTIPORTER"/>
    <property type="match status" value="1"/>
</dbReference>
<evidence type="ECO:0000256" key="4">
    <source>
        <dbReference type="ARBA" id="ARBA00022989"/>
    </source>
</evidence>
<keyword evidence="11" id="KW-1185">Reference proteome</keyword>
<dbReference type="OrthoDB" id="9793589at2"/>
<evidence type="ECO:0000259" key="9">
    <source>
        <dbReference type="Pfam" id="PF00999"/>
    </source>
</evidence>
<evidence type="ECO:0000256" key="5">
    <source>
        <dbReference type="ARBA" id="ARBA00023065"/>
    </source>
</evidence>
<feature type="transmembrane region" description="Helical" evidence="8">
    <location>
        <begin position="251"/>
        <end position="275"/>
    </location>
</feature>
<feature type="transmembrane region" description="Helical" evidence="8">
    <location>
        <begin position="91"/>
        <end position="110"/>
    </location>
</feature>
<feature type="transmembrane region" description="Helical" evidence="8">
    <location>
        <begin position="153"/>
        <end position="176"/>
    </location>
</feature>
<keyword evidence="6 8" id="KW-0472">Membrane</keyword>
<keyword evidence="3 8" id="KW-0812">Transmembrane</keyword>
<evidence type="ECO:0000313" key="11">
    <source>
        <dbReference type="Proteomes" id="UP000239209"/>
    </source>
</evidence>
<dbReference type="Gene3D" id="1.20.1530.20">
    <property type="match status" value="1"/>
</dbReference>
<protein>
    <submittedName>
        <fullName evidence="10">Transporter (CPA2 family)</fullName>
    </submittedName>
</protein>
<dbReference type="EMBL" id="PVZG01000012">
    <property type="protein sequence ID" value="PRY25792.1"/>
    <property type="molecule type" value="Genomic_DNA"/>
</dbReference>
<proteinExistence type="predicted"/>
<dbReference type="AlphaFoldDB" id="A0A2T0RXD1"/>
<dbReference type="GO" id="GO:0015297">
    <property type="term" value="F:antiporter activity"/>
    <property type="evidence" value="ECO:0007669"/>
    <property type="project" value="InterPro"/>
</dbReference>
<name>A0A2T0RXD1_9ACTN</name>
<dbReference type="GO" id="GO:0016020">
    <property type="term" value="C:membrane"/>
    <property type="evidence" value="ECO:0007669"/>
    <property type="project" value="UniProtKB-SubCell"/>
</dbReference>
<reference evidence="10 11" key="1">
    <citation type="submission" date="2018-03" db="EMBL/GenBank/DDBJ databases">
        <title>Genomic Encyclopedia of Archaeal and Bacterial Type Strains, Phase II (KMG-II): from individual species to whole genera.</title>
        <authorList>
            <person name="Goeker M."/>
        </authorList>
    </citation>
    <scope>NUCLEOTIDE SEQUENCE [LARGE SCALE GENOMIC DNA]</scope>
    <source>
        <strain evidence="10 11">DSM 45348</strain>
    </source>
</reference>
<dbReference type="GO" id="GO:1902600">
    <property type="term" value="P:proton transmembrane transport"/>
    <property type="evidence" value="ECO:0007669"/>
    <property type="project" value="InterPro"/>
</dbReference>
<dbReference type="InterPro" id="IPR050794">
    <property type="entry name" value="CPA2_transporter"/>
</dbReference>
<comment type="subcellular location">
    <subcellularLocation>
        <location evidence="1">Membrane</location>
        <topology evidence="1">Multi-pass membrane protein</topology>
    </subcellularLocation>
</comment>
<dbReference type="Proteomes" id="UP000239209">
    <property type="component" value="Unassembled WGS sequence"/>
</dbReference>
<feature type="transmembrane region" description="Helical" evidence="8">
    <location>
        <begin position="221"/>
        <end position="245"/>
    </location>
</feature>
<feature type="transmembrane region" description="Helical" evidence="8">
    <location>
        <begin position="433"/>
        <end position="456"/>
    </location>
</feature>
<feature type="transmembrane region" description="Helical" evidence="8">
    <location>
        <begin position="341"/>
        <end position="362"/>
    </location>
</feature>
<feature type="transmembrane region" description="Helical" evidence="8">
    <location>
        <begin position="368"/>
        <end position="391"/>
    </location>
</feature>
<evidence type="ECO:0000256" key="6">
    <source>
        <dbReference type="ARBA" id="ARBA00023136"/>
    </source>
</evidence>
<evidence type="ECO:0000256" key="7">
    <source>
        <dbReference type="SAM" id="MobiDB-lite"/>
    </source>
</evidence>
<dbReference type="RefSeq" id="WP_106128976.1">
    <property type="nucleotide sequence ID" value="NZ_PVZG01000012.1"/>
</dbReference>
<sequence length="490" mass="49838">MDEPAPRPRTRRTGLSYLVIASAAMALALGVAALLTLGTDDPAPAVGAAPSPAVLDTTARFLLALVLVLALSHGLGALLRRLGQPAVVGEMAAGIALGPTIFGALLPGVWHGLFPAAVLGGIDLAAQLGLVVFMFLVGWELDLSTLRPRGHTITAVSFASLAAPFVAGLALALWFFPGFAGTGVSFRAFGPFVGLALAVTALPVLARILEERGRLRTPIGALIVASAAVEDVAAWAMLAVTLALAGLTTALPGGVVLALTAAFVVLMLGAARPGLHRLVHTLERRENAEFALLPLVLVGALAAATATQAIGIHAILGAFLFGVIMPRHTRTSETLATRIRSFTMAALLPLFFAAAGMHVSIGGVGSTAAAWVAPLALVVTAMLTKLLGAGIAARATGLGRRDAYRVGVLMNCRGLTGIVIADVGLQRGVIDERMFTVLVLTALVTTAVTVPLLALAGPFGSRPGRSGGAAGPVPAVPEPVPARTVATSER</sequence>
<evidence type="ECO:0000256" key="8">
    <source>
        <dbReference type="SAM" id="Phobius"/>
    </source>
</evidence>
<feature type="transmembrane region" description="Helical" evidence="8">
    <location>
        <begin position="15"/>
        <end position="38"/>
    </location>
</feature>
<dbReference type="PANTHER" id="PTHR32468:SF0">
    <property type="entry name" value="K(+)_H(+) ANTIPORTER 1"/>
    <property type="match status" value="1"/>
</dbReference>
<evidence type="ECO:0000256" key="3">
    <source>
        <dbReference type="ARBA" id="ARBA00022692"/>
    </source>
</evidence>
<gene>
    <name evidence="10" type="ORF">CLV70_112158</name>
</gene>
<feature type="transmembrane region" description="Helical" evidence="8">
    <location>
        <begin position="116"/>
        <end position="141"/>
    </location>
</feature>
<feature type="transmembrane region" description="Helical" evidence="8">
    <location>
        <begin position="287"/>
        <end position="304"/>
    </location>
</feature>
<evidence type="ECO:0000256" key="1">
    <source>
        <dbReference type="ARBA" id="ARBA00004141"/>
    </source>
</evidence>
<keyword evidence="4 8" id="KW-1133">Transmembrane helix</keyword>
<feature type="transmembrane region" description="Helical" evidence="8">
    <location>
        <begin position="188"/>
        <end position="209"/>
    </location>
</feature>
<accession>A0A2T0RXD1</accession>
<feature type="domain" description="Cation/H+ exchanger transmembrane" evidence="9">
    <location>
        <begin position="69"/>
        <end position="451"/>
    </location>
</feature>
<feature type="transmembrane region" description="Helical" evidence="8">
    <location>
        <begin position="310"/>
        <end position="329"/>
    </location>
</feature>
<dbReference type="InterPro" id="IPR038770">
    <property type="entry name" value="Na+/solute_symporter_sf"/>
</dbReference>
<feature type="transmembrane region" description="Helical" evidence="8">
    <location>
        <begin position="58"/>
        <end position="79"/>
    </location>
</feature>
<comment type="caution">
    <text evidence="10">The sequence shown here is derived from an EMBL/GenBank/DDBJ whole genome shotgun (WGS) entry which is preliminary data.</text>
</comment>
<keyword evidence="5" id="KW-0406">Ion transport</keyword>
<feature type="region of interest" description="Disordered" evidence="7">
    <location>
        <begin position="463"/>
        <end position="490"/>
    </location>
</feature>